<evidence type="ECO:0000313" key="1">
    <source>
        <dbReference type="EMBL" id="SVA60629.1"/>
    </source>
</evidence>
<accession>A0A381X786</accession>
<proteinExistence type="predicted"/>
<dbReference type="EMBL" id="UINC01014161">
    <property type="protein sequence ID" value="SVA60629.1"/>
    <property type="molecule type" value="Genomic_DNA"/>
</dbReference>
<reference evidence="1" key="1">
    <citation type="submission" date="2018-05" db="EMBL/GenBank/DDBJ databases">
        <authorList>
            <person name="Lanie J.A."/>
            <person name="Ng W.-L."/>
            <person name="Kazmierczak K.M."/>
            <person name="Andrzejewski T.M."/>
            <person name="Davidsen T.M."/>
            <person name="Wayne K.J."/>
            <person name="Tettelin H."/>
            <person name="Glass J.I."/>
            <person name="Rusch D."/>
            <person name="Podicherti R."/>
            <person name="Tsui H.-C.T."/>
            <person name="Winkler M.E."/>
        </authorList>
    </citation>
    <scope>NUCLEOTIDE SEQUENCE</scope>
</reference>
<organism evidence="1">
    <name type="scientific">marine metagenome</name>
    <dbReference type="NCBI Taxonomy" id="408172"/>
    <lineage>
        <taxon>unclassified sequences</taxon>
        <taxon>metagenomes</taxon>
        <taxon>ecological metagenomes</taxon>
    </lineage>
</organism>
<protein>
    <submittedName>
        <fullName evidence="1">Uncharacterized protein</fullName>
    </submittedName>
</protein>
<dbReference type="AlphaFoldDB" id="A0A381X786"/>
<sequence>VGGDVVVRDGQLLSIDVAKLKSDAQEAIAFLGEQNRETRALAEQLERHVGKFCSGLARSPHHVRAMAESNLPR</sequence>
<name>A0A381X786_9ZZZZ</name>
<feature type="non-terminal residue" evidence="1">
    <location>
        <position position="1"/>
    </location>
</feature>
<gene>
    <name evidence="1" type="ORF">METZ01_LOCUS113483</name>
</gene>